<dbReference type="EMBL" id="BK057799">
    <property type="protein sequence ID" value="DAE92367.1"/>
    <property type="molecule type" value="Genomic_DNA"/>
</dbReference>
<evidence type="ECO:0000313" key="1">
    <source>
        <dbReference type="EMBL" id="DAE92367.1"/>
    </source>
</evidence>
<organism evidence="1">
    <name type="scientific">Siphoviridae sp. ctZF426</name>
    <dbReference type="NCBI Taxonomy" id="2827580"/>
    <lineage>
        <taxon>Viruses</taxon>
        <taxon>Duplodnaviria</taxon>
        <taxon>Heunggongvirae</taxon>
        <taxon>Uroviricota</taxon>
        <taxon>Caudoviricetes</taxon>
    </lineage>
</organism>
<protein>
    <submittedName>
        <fullName evidence="1">Uncharacterized protein</fullName>
    </submittedName>
</protein>
<name>A0A8S5RSB4_9CAUD</name>
<proteinExistence type="predicted"/>
<reference evidence="1" key="1">
    <citation type="journal article" date="2021" name="Proc. Natl. Acad. Sci. U.S.A.">
        <title>A Catalog of Tens of Thousands of Viruses from Human Metagenomes Reveals Hidden Associations with Chronic Diseases.</title>
        <authorList>
            <person name="Tisza M.J."/>
            <person name="Buck C.B."/>
        </authorList>
    </citation>
    <scope>NUCLEOTIDE SEQUENCE</scope>
    <source>
        <strain evidence="1">CtZF426</strain>
    </source>
</reference>
<sequence length="30" mass="3164">MSVDSVFFSIYSLSPPYRVGRGGNEIGNGG</sequence>
<accession>A0A8S5RSB4</accession>